<keyword evidence="3" id="KW-1185">Reference proteome</keyword>
<sequence length="58" mass="6179">MVVGQVADDPARDDAGGRGAACSQEVTPARAVPVWLTVFVHPTISTDVFRKWSISVNP</sequence>
<dbReference type="EMBL" id="BSVA01000001">
    <property type="protein sequence ID" value="GMA90620.1"/>
    <property type="molecule type" value="Genomic_DNA"/>
</dbReference>
<evidence type="ECO:0000313" key="3">
    <source>
        <dbReference type="Proteomes" id="UP001157069"/>
    </source>
</evidence>
<organism evidence="2 3">
    <name type="scientific">Homoserinibacter gongjuensis</name>
    <dbReference type="NCBI Taxonomy" id="1162968"/>
    <lineage>
        <taxon>Bacteria</taxon>
        <taxon>Bacillati</taxon>
        <taxon>Actinomycetota</taxon>
        <taxon>Actinomycetes</taxon>
        <taxon>Micrococcales</taxon>
        <taxon>Microbacteriaceae</taxon>
        <taxon>Homoserinibacter</taxon>
    </lineage>
</organism>
<evidence type="ECO:0000256" key="1">
    <source>
        <dbReference type="SAM" id="MobiDB-lite"/>
    </source>
</evidence>
<feature type="region of interest" description="Disordered" evidence="1">
    <location>
        <begin position="1"/>
        <end position="22"/>
    </location>
</feature>
<dbReference type="Proteomes" id="UP001157069">
    <property type="component" value="Unassembled WGS sequence"/>
</dbReference>
<proteinExistence type="predicted"/>
<gene>
    <name evidence="2" type="ORF">GCM10025869_11490</name>
</gene>
<comment type="caution">
    <text evidence="2">The sequence shown here is derived from an EMBL/GenBank/DDBJ whole genome shotgun (WGS) entry which is preliminary data.</text>
</comment>
<protein>
    <submittedName>
        <fullName evidence="2">Uncharacterized protein</fullName>
    </submittedName>
</protein>
<reference evidence="3" key="1">
    <citation type="journal article" date="2019" name="Int. J. Syst. Evol. Microbiol.">
        <title>The Global Catalogue of Microorganisms (GCM) 10K type strain sequencing project: providing services to taxonomists for standard genome sequencing and annotation.</title>
        <authorList>
            <consortium name="The Broad Institute Genomics Platform"/>
            <consortium name="The Broad Institute Genome Sequencing Center for Infectious Disease"/>
            <person name="Wu L."/>
            <person name="Ma J."/>
        </authorList>
    </citation>
    <scope>NUCLEOTIDE SEQUENCE [LARGE SCALE GENOMIC DNA]</scope>
    <source>
        <strain evidence="3">NBRC 108755</strain>
    </source>
</reference>
<accession>A0ABQ6JTM3</accession>
<evidence type="ECO:0000313" key="2">
    <source>
        <dbReference type="EMBL" id="GMA90620.1"/>
    </source>
</evidence>
<name>A0ABQ6JTM3_9MICO</name>